<comment type="subcellular location">
    <subcellularLocation>
        <location evidence="1">Cell membrane</location>
        <topology evidence="1">Peripheral membrane protein</topology>
        <orientation evidence="1">Cytoplasmic side</orientation>
    </subcellularLocation>
</comment>
<proteinExistence type="inferred from homology"/>
<dbReference type="AlphaFoldDB" id="A0A940DL86"/>
<evidence type="ECO:0000313" key="4">
    <source>
        <dbReference type="Proteomes" id="UP000771749"/>
    </source>
</evidence>
<dbReference type="Pfam" id="PF01809">
    <property type="entry name" value="YidD"/>
    <property type="match status" value="1"/>
</dbReference>
<comment type="similarity">
    <text evidence="1">Belongs to the UPF0161 family.</text>
</comment>
<dbReference type="InterPro" id="IPR002696">
    <property type="entry name" value="Membr_insert_effic_factor_YidD"/>
</dbReference>
<feature type="compositionally biased region" description="Basic and acidic residues" evidence="2">
    <location>
        <begin position="101"/>
        <end position="120"/>
    </location>
</feature>
<evidence type="ECO:0000313" key="3">
    <source>
        <dbReference type="EMBL" id="MBO8453267.1"/>
    </source>
</evidence>
<organism evidence="3 4">
    <name type="scientific">Candidatus Cryptobacteroides gallistercoris</name>
    <dbReference type="NCBI Taxonomy" id="2840765"/>
    <lineage>
        <taxon>Bacteria</taxon>
        <taxon>Pseudomonadati</taxon>
        <taxon>Bacteroidota</taxon>
        <taxon>Bacteroidia</taxon>
        <taxon>Bacteroidales</taxon>
        <taxon>Candidatus Cryptobacteroides</taxon>
    </lineage>
</organism>
<dbReference type="HAMAP" id="MF_00386">
    <property type="entry name" value="UPF0161_YidD"/>
    <property type="match status" value="1"/>
</dbReference>
<reference evidence="3" key="1">
    <citation type="submission" date="2020-10" db="EMBL/GenBank/DDBJ databases">
        <authorList>
            <person name="Gilroy R."/>
        </authorList>
    </citation>
    <scope>NUCLEOTIDE SEQUENCE</scope>
    <source>
        <strain evidence="3">F1-3629</strain>
    </source>
</reference>
<evidence type="ECO:0000256" key="2">
    <source>
        <dbReference type="SAM" id="MobiDB-lite"/>
    </source>
</evidence>
<dbReference type="NCBIfam" id="TIGR00278">
    <property type="entry name" value="membrane protein insertion efficiency factor YidD"/>
    <property type="match status" value="1"/>
</dbReference>
<keyword evidence="1" id="KW-0472">Membrane</keyword>
<accession>A0A940DL86</accession>
<protein>
    <recommendedName>
        <fullName evidence="1">Putative membrane protein insertion efficiency factor</fullName>
    </recommendedName>
</protein>
<dbReference type="GO" id="GO:0005886">
    <property type="term" value="C:plasma membrane"/>
    <property type="evidence" value="ECO:0007669"/>
    <property type="project" value="UniProtKB-SubCell"/>
</dbReference>
<evidence type="ECO:0000256" key="1">
    <source>
        <dbReference type="HAMAP-Rule" id="MF_00386"/>
    </source>
</evidence>
<comment type="function">
    <text evidence="1">Could be involved in insertion of integral membrane proteins into the membrane.</text>
</comment>
<dbReference type="EMBL" id="JADIMJ010000018">
    <property type="protein sequence ID" value="MBO8453267.1"/>
    <property type="molecule type" value="Genomic_DNA"/>
</dbReference>
<sequence>MPENERTASSVLKKILVFPFVVLIRFYQTCISPLTPPSCRYTPTCSAYALEAFRRHGPVKGFFLSVRRIARCNPWGGSGYDPVPDECTVFGSPISTGRKTGNKEKHTHDYAEKRKNTETL</sequence>
<reference evidence="3" key="2">
    <citation type="journal article" date="2021" name="PeerJ">
        <title>Extensive microbial diversity within the chicken gut microbiome revealed by metagenomics and culture.</title>
        <authorList>
            <person name="Gilroy R."/>
            <person name="Ravi A."/>
            <person name="Getino M."/>
            <person name="Pursley I."/>
            <person name="Horton D.L."/>
            <person name="Alikhan N.F."/>
            <person name="Baker D."/>
            <person name="Gharbi K."/>
            <person name="Hall N."/>
            <person name="Watson M."/>
            <person name="Adriaenssens E.M."/>
            <person name="Foster-Nyarko E."/>
            <person name="Jarju S."/>
            <person name="Secka A."/>
            <person name="Antonio M."/>
            <person name="Oren A."/>
            <person name="Chaudhuri R.R."/>
            <person name="La Ragione R."/>
            <person name="Hildebrand F."/>
            <person name="Pallen M.J."/>
        </authorList>
    </citation>
    <scope>NUCLEOTIDE SEQUENCE</scope>
    <source>
        <strain evidence="3">F1-3629</strain>
    </source>
</reference>
<feature type="region of interest" description="Disordered" evidence="2">
    <location>
        <begin position="93"/>
        <end position="120"/>
    </location>
</feature>
<dbReference type="PANTHER" id="PTHR33383:SF1">
    <property type="entry name" value="MEMBRANE PROTEIN INSERTION EFFICIENCY FACTOR-RELATED"/>
    <property type="match status" value="1"/>
</dbReference>
<dbReference type="PANTHER" id="PTHR33383">
    <property type="entry name" value="MEMBRANE PROTEIN INSERTION EFFICIENCY FACTOR-RELATED"/>
    <property type="match status" value="1"/>
</dbReference>
<name>A0A940DL86_9BACT</name>
<dbReference type="SMART" id="SM01234">
    <property type="entry name" value="Haemolytic"/>
    <property type="match status" value="1"/>
</dbReference>
<comment type="caution">
    <text evidence="3">The sequence shown here is derived from an EMBL/GenBank/DDBJ whole genome shotgun (WGS) entry which is preliminary data.</text>
</comment>
<gene>
    <name evidence="3" type="primary">yidD</name>
    <name evidence="3" type="ORF">IAC07_00915</name>
</gene>
<keyword evidence="1" id="KW-1003">Cell membrane</keyword>
<dbReference type="Proteomes" id="UP000771749">
    <property type="component" value="Unassembled WGS sequence"/>
</dbReference>